<name>A0A6P8EPR7_CLUHA</name>
<evidence type="ECO:0000256" key="1">
    <source>
        <dbReference type="SAM" id="Coils"/>
    </source>
</evidence>
<dbReference type="GO" id="GO:0005829">
    <property type="term" value="C:cytosol"/>
    <property type="evidence" value="ECO:0007669"/>
    <property type="project" value="TreeGrafter"/>
</dbReference>
<dbReference type="Proteomes" id="UP000515152">
    <property type="component" value="Chromosome 21"/>
</dbReference>
<dbReference type="OrthoDB" id="10065854at2759"/>
<keyword evidence="3" id="KW-1185">Reference proteome</keyword>
<feature type="coiled-coil region" evidence="1">
    <location>
        <begin position="55"/>
        <end position="110"/>
    </location>
</feature>
<organism evidence="3 4">
    <name type="scientific">Clupea harengus</name>
    <name type="common">Atlantic herring</name>
    <dbReference type="NCBI Taxonomy" id="7950"/>
    <lineage>
        <taxon>Eukaryota</taxon>
        <taxon>Metazoa</taxon>
        <taxon>Chordata</taxon>
        <taxon>Craniata</taxon>
        <taxon>Vertebrata</taxon>
        <taxon>Euteleostomi</taxon>
        <taxon>Actinopterygii</taxon>
        <taxon>Neopterygii</taxon>
        <taxon>Teleostei</taxon>
        <taxon>Clupei</taxon>
        <taxon>Clupeiformes</taxon>
        <taxon>Clupeoidei</taxon>
        <taxon>Clupeidae</taxon>
        <taxon>Clupea</taxon>
    </lineage>
</organism>
<keyword evidence="1" id="KW-0175">Coiled coil</keyword>
<dbReference type="PANTHER" id="PTHR15434:SF2">
    <property type="entry name" value="HEAT SHOCK FACTOR 2-BINDING PROTEIN"/>
    <property type="match status" value="1"/>
</dbReference>
<feature type="compositionally biased region" description="Basic and acidic residues" evidence="2">
    <location>
        <begin position="373"/>
        <end position="383"/>
    </location>
</feature>
<reference evidence="4" key="1">
    <citation type="submission" date="2025-08" db="UniProtKB">
        <authorList>
            <consortium name="RefSeq"/>
        </authorList>
    </citation>
    <scope>IDENTIFICATION</scope>
</reference>
<dbReference type="AlphaFoldDB" id="A0A6P8EPR7"/>
<evidence type="ECO:0000313" key="4">
    <source>
        <dbReference type="RefSeq" id="XP_031414301.1"/>
    </source>
</evidence>
<evidence type="ECO:0000256" key="2">
    <source>
        <dbReference type="SAM" id="MobiDB-lite"/>
    </source>
</evidence>
<sequence length="396" mass="44490">MTMKASETKISTVTPKTEDFRRDGHVSIRKRDMEKLTTEVMQLREFLPKVINGDLLDTLHKARQIETQRERLEQEQEQQRQDCLHLRSRLEIAQSECQREREEKLVLREQLWECREQLQQQAEFCTGLGAASCTLLWSASSKEEAVRDILADGKLEPFLSVAGQTLESFVKSLDQDSKLPQQDSNSHEHQFVLALAGVVTNLAAVTCGRDFLSSSAHILLDTLMELLGLIKPGVFPKLKVLMLMALYNVSISVKGLKYISGNPALLPLIWTLLEEMALRTALTSKLQNSRAVGESWIKAMSVDSDSDVCLHALRLLQSLLLEEEVLAHVASNLLSSLPLGRIRQLAASRHLGLRQTAQETLEDLGPLGPSAQEPEKTPNKDHTPFLAKKRQQVAKY</sequence>
<feature type="region of interest" description="Disordered" evidence="2">
    <location>
        <begin position="359"/>
        <end position="396"/>
    </location>
</feature>
<dbReference type="InterPro" id="IPR016024">
    <property type="entry name" value="ARM-type_fold"/>
</dbReference>
<dbReference type="GeneID" id="105911652"/>
<gene>
    <name evidence="4" type="primary">LOC105911652</name>
</gene>
<protein>
    <submittedName>
        <fullName evidence="4">Heat shock factor 2-binding protein isoform X1</fullName>
    </submittedName>
</protein>
<dbReference type="InterPro" id="IPR039584">
    <property type="entry name" value="HSF2BP"/>
</dbReference>
<evidence type="ECO:0000313" key="3">
    <source>
        <dbReference type="Proteomes" id="UP000515152"/>
    </source>
</evidence>
<feature type="compositionally biased region" description="Basic residues" evidence="2">
    <location>
        <begin position="387"/>
        <end position="396"/>
    </location>
</feature>
<dbReference type="SUPFAM" id="SSF48371">
    <property type="entry name" value="ARM repeat"/>
    <property type="match status" value="1"/>
</dbReference>
<keyword evidence="4" id="KW-0346">Stress response</keyword>
<dbReference type="PANTHER" id="PTHR15434">
    <property type="entry name" value="HEAT SHOCK FACTOR 2-BINDING PROTEIN"/>
    <property type="match status" value="1"/>
</dbReference>
<accession>A0A6P8EPR7</accession>
<dbReference type="RefSeq" id="XP_031414301.1">
    <property type="nucleotide sequence ID" value="XM_031558441.2"/>
</dbReference>
<proteinExistence type="predicted"/>